<dbReference type="PROSITE" id="PS51918">
    <property type="entry name" value="RADICAL_SAM"/>
    <property type="match status" value="1"/>
</dbReference>
<gene>
    <name evidence="7" type="ORF">BEN51_05200</name>
</gene>
<keyword evidence="8" id="KW-1185">Reference proteome</keyword>
<keyword evidence="2" id="KW-0949">S-adenosyl-L-methionine</keyword>
<protein>
    <submittedName>
        <fullName evidence="7">Radical SAM protein</fullName>
    </submittedName>
</protein>
<dbReference type="AlphaFoldDB" id="A0A343JBH8"/>
<evidence type="ECO:0000313" key="7">
    <source>
        <dbReference type="EMBL" id="ASW42886.1"/>
    </source>
</evidence>
<keyword evidence="1" id="KW-0004">4Fe-4S</keyword>
<dbReference type="InterPro" id="IPR023821">
    <property type="entry name" value="rSAM_TatD-assoc"/>
</dbReference>
<dbReference type="InterPro" id="IPR007197">
    <property type="entry name" value="rSAM"/>
</dbReference>
<dbReference type="GO" id="GO:0003824">
    <property type="term" value="F:catalytic activity"/>
    <property type="evidence" value="ECO:0007669"/>
    <property type="project" value="InterPro"/>
</dbReference>
<dbReference type="GO" id="GO:0046872">
    <property type="term" value="F:metal ion binding"/>
    <property type="evidence" value="ECO:0007669"/>
    <property type="project" value="UniProtKB-KW"/>
</dbReference>
<dbReference type="InterPro" id="IPR013785">
    <property type="entry name" value="Aldolase_TIM"/>
</dbReference>
<keyword evidence="3" id="KW-0479">Metal-binding</keyword>
<dbReference type="KEGG" id="cia:BEN51_05200"/>
<evidence type="ECO:0000259" key="6">
    <source>
        <dbReference type="PROSITE" id="PS51918"/>
    </source>
</evidence>
<dbReference type="Pfam" id="PF04055">
    <property type="entry name" value="Radical_SAM"/>
    <property type="match status" value="1"/>
</dbReference>
<dbReference type="Gene3D" id="3.20.20.70">
    <property type="entry name" value="Aldolase class I"/>
    <property type="match status" value="1"/>
</dbReference>
<accession>A0A343JBH8</accession>
<dbReference type="RefSeq" id="WP_119865025.1">
    <property type="nucleotide sequence ID" value="NZ_CP016786.1"/>
</dbReference>
<dbReference type="NCBIfam" id="TIGR04100">
    <property type="entry name" value="rSAM_pair_X"/>
    <property type="match status" value="1"/>
</dbReference>
<proteinExistence type="predicted"/>
<sequence>MVILYTLQNGDFINLKDIKIIKKEKVYVNLTNKCPCACTFCLRDTKEMVETNSLWLKREPSAQEIIGEFEKYDLDQFNEVIFCGYGEPTIRLYDIIEIAKYLKRRTNIPLRINTNGLADLIHKKDTAPLLEGLIDTVSISLNASNAEEYLRITRNKFGLESFDAMLKYAVNCKKYVPKVVFTVVDCIGEEEIKACQKVCDNIGIPLRVRPFE</sequence>
<evidence type="ECO:0000256" key="4">
    <source>
        <dbReference type="ARBA" id="ARBA00023004"/>
    </source>
</evidence>
<name>A0A343JBH8_9CLOT</name>
<dbReference type="PANTHER" id="PTHR42836:SF1">
    <property type="entry name" value="7-CARBOXY-7-DEAZAGUANINE SYNTHASE"/>
    <property type="match status" value="1"/>
</dbReference>
<dbReference type="InterPro" id="IPR058240">
    <property type="entry name" value="rSAM_sf"/>
</dbReference>
<dbReference type="InterPro" id="IPR023822">
    <property type="entry name" value="rSAM_TatD-assoc_bac"/>
</dbReference>
<dbReference type="SFLD" id="SFLDG01067">
    <property type="entry name" value="SPASM/twitch_domain_containing"/>
    <property type="match status" value="1"/>
</dbReference>
<dbReference type="SFLD" id="SFLDS00029">
    <property type="entry name" value="Radical_SAM"/>
    <property type="match status" value="1"/>
</dbReference>
<dbReference type="SUPFAM" id="SSF102114">
    <property type="entry name" value="Radical SAM enzymes"/>
    <property type="match status" value="1"/>
</dbReference>
<dbReference type="PANTHER" id="PTHR42836">
    <property type="entry name" value="7-CARBOXY-7-DEAZAGUANINE SYNTHASE"/>
    <property type="match status" value="1"/>
</dbReference>
<evidence type="ECO:0000256" key="2">
    <source>
        <dbReference type="ARBA" id="ARBA00022691"/>
    </source>
</evidence>
<dbReference type="OrthoDB" id="6258756at2"/>
<evidence type="ECO:0000313" key="8">
    <source>
        <dbReference type="Proteomes" id="UP000264883"/>
    </source>
</evidence>
<evidence type="ECO:0000256" key="5">
    <source>
        <dbReference type="ARBA" id="ARBA00023014"/>
    </source>
</evidence>
<reference evidence="7 8" key="1">
    <citation type="submission" date="2016-08" db="EMBL/GenBank/DDBJ databases">
        <title>Complete Genome Sequence Of The Indigo Reducing Clostridium isatidis DSM15098.</title>
        <authorList>
            <person name="Little G.T."/>
            <person name="Minton N.P."/>
        </authorList>
    </citation>
    <scope>NUCLEOTIDE SEQUENCE [LARGE SCALE GENOMIC DNA]</scope>
    <source>
        <strain evidence="7 8">DSM 15098</strain>
    </source>
</reference>
<keyword evidence="5" id="KW-0411">Iron-sulfur</keyword>
<dbReference type="SFLD" id="SFLDG01111">
    <property type="entry name" value="Uncharacterised_Radical_SAM_Su"/>
    <property type="match status" value="1"/>
</dbReference>
<dbReference type="Proteomes" id="UP000264883">
    <property type="component" value="Chromosome"/>
</dbReference>
<dbReference type="NCBIfam" id="TIGR04038">
    <property type="entry name" value="tatD_link_rSAM"/>
    <property type="match status" value="1"/>
</dbReference>
<dbReference type="CDD" id="cd01335">
    <property type="entry name" value="Radical_SAM"/>
    <property type="match status" value="1"/>
</dbReference>
<keyword evidence="4" id="KW-0408">Iron</keyword>
<feature type="domain" description="Radical SAM core" evidence="6">
    <location>
        <begin position="20"/>
        <end position="212"/>
    </location>
</feature>
<dbReference type="GO" id="GO:0051539">
    <property type="term" value="F:4 iron, 4 sulfur cluster binding"/>
    <property type="evidence" value="ECO:0007669"/>
    <property type="project" value="UniProtKB-KW"/>
</dbReference>
<dbReference type="EMBL" id="CP016786">
    <property type="protein sequence ID" value="ASW42886.1"/>
    <property type="molecule type" value="Genomic_DNA"/>
</dbReference>
<organism evidence="7 8">
    <name type="scientific">Clostridium isatidis</name>
    <dbReference type="NCBI Taxonomy" id="182773"/>
    <lineage>
        <taxon>Bacteria</taxon>
        <taxon>Bacillati</taxon>
        <taxon>Bacillota</taxon>
        <taxon>Clostridia</taxon>
        <taxon>Eubacteriales</taxon>
        <taxon>Clostridiaceae</taxon>
        <taxon>Clostridium</taxon>
    </lineage>
</organism>
<evidence type="ECO:0000256" key="1">
    <source>
        <dbReference type="ARBA" id="ARBA00022485"/>
    </source>
</evidence>
<evidence type="ECO:0000256" key="3">
    <source>
        <dbReference type="ARBA" id="ARBA00022723"/>
    </source>
</evidence>